<keyword evidence="4" id="KW-0813">Transport</keyword>
<keyword evidence="5" id="KW-0653">Protein transport</keyword>
<dbReference type="Pfam" id="PF08700">
    <property type="entry name" value="VPS51_Exo84_N"/>
    <property type="match status" value="1"/>
</dbReference>
<dbReference type="STRING" id="283909.R7UL72"/>
<gene>
    <name evidence="9" type="ORF">CAPTEDRAFT_219346</name>
</gene>
<keyword evidence="7" id="KW-0472">Membrane</keyword>
<evidence type="ECO:0000256" key="7">
    <source>
        <dbReference type="ARBA" id="ARBA00023136"/>
    </source>
</evidence>
<dbReference type="OrthoDB" id="46189at2759"/>
<evidence type="ECO:0000256" key="2">
    <source>
        <dbReference type="ARBA" id="ARBA00006653"/>
    </source>
</evidence>
<proteinExistence type="inferred from homology"/>
<keyword evidence="6" id="KW-0333">Golgi apparatus</keyword>
<dbReference type="EnsemblMetazoa" id="CapteT219346">
    <property type="protein sequence ID" value="CapteP219346"/>
    <property type="gene ID" value="CapteG219346"/>
</dbReference>
<organism evidence="9">
    <name type="scientific">Capitella teleta</name>
    <name type="common">Polychaete worm</name>
    <dbReference type="NCBI Taxonomy" id="283909"/>
    <lineage>
        <taxon>Eukaryota</taxon>
        <taxon>Metazoa</taxon>
        <taxon>Spiralia</taxon>
        <taxon>Lophotrochozoa</taxon>
        <taxon>Annelida</taxon>
        <taxon>Polychaeta</taxon>
        <taxon>Sedentaria</taxon>
        <taxon>Scolecida</taxon>
        <taxon>Capitellidae</taxon>
        <taxon>Capitella</taxon>
    </lineage>
</organism>
<evidence type="ECO:0000256" key="8">
    <source>
        <dbReference type="SAM" id="Coils"/>
    </source>
</evidence>
<evidence type="ECO:0000256" key="6">
    <source>
        <dbReference type="ARBA" id="ARBA00023034"/>
    </source>
</evidence>
<dbReference type="EMBL" id="AMQN01008291">
    <property type="status" value="NOT_ANNOTATED_CDS"/>
    <property type="molecule type" value="Genomic_DNA"/>
</dbReference>
<feature type="coiled-coil region" evidence="8">
    <location>
        <begin position="16"/>
        <end position="71"/>
    </location>
</feature>
<evidence type="ECO:0000256" key="1">
    <source>
        <dbReference type="ARBA" id="ARBA00004395"/>
    </source>
</evidence>
<name>R7UL72_CAPTE</name>
<evidence type="ECO:0000313" key="10">
    <source>
        <dbReference type="EnsemblMetazoa" id="CapteP219346"/>
    </source>
</evidence>
<dbReference type="InterPro" id="IPR033370">
    <property type="entry name" value="COG1"/>
</dbReference>
<sequence>MESSVLFEKYTIHEIRDIEKKTRQDIERKKEDLRQMVGERYRDLIEAADTIKEMKNSAENVNDSVVKMQDMCNNLKQSFQPTARGLSLRVKKENPTRQGKNQFYSIAVQIKLLLDMPEKIWHALEDCSFLQASQLFLLARHINTSLQSDSQQAAKIGTYFPVLARQWAAIGHFRTTILQITAECLCSILLLEDSHPRAVFSEFLAARTNAVRQLFQVNQSAVSIKSQVSDVVRMIATTVHQIYAIFFCDDSNEDVPNNLLMTLLDQVTQKSTAHVILGDGPPSTSRKYLSTEITEFRPVINGAAKAIPVSELCTSCQNWVKLYAFVVVLPSVGGLGKLLAFITTVKGLAAIRDEVWLLLSQEELMSSWSTVCASLLEQPLLLWQEFLCALFLERAQELLQSHVDAAYSASSSQVSRVLTELTSSEVAHSERNLSSYIWTESHQDIPANMAWVPVGAKTLADGGALMMKARAYTPAIQSLCRVLDHKLHVVLDDSCHYTQPSSEESSSSTLPSSLSASFSSVSGVQKEVNEPFDKYADKEVLHDFIKASCEKCILQLLQHLTQLLDDARQQLDTGPVALGNRIMIDRVLLLARFSNAVCELCPHFAQCMRPLDEPEARIHKKSSLRRPSPSTEDPKWIQTKTALQNFTNEAFSVWSRHTSQCLVAQFSAMVADNSGQALMLSSTRWNEISIEEETEEGEKVSSTIRVPMQASWYVQSLLYNLCEEINRIGGHSLSRANLQGLTEHLCEGLVQAYKRVLSEPEQDPSSLPLTQTRTLQLLFDFRFLTMVLPHRENIESTSSYRVACQEVIEGFESLVDPFDLDVFAPYIQGHLQQQTQKCHVLYGALTALDRHPSNAAMTSSTRSLGRGSQQEQHNILLLSSSQTRLPLLPISSHSTPHRPTAPSTVQPLKSKALTNASVSMQVPGSPPPTMPNQNQSFLGQMSTIWFSNVRK</sequence>
<dbReference type="PANTHER" id="PTHR31658">
    <property type="entry name" value="CONSERVED OLIGOMERIC GOLGI COMPLEX SUBUNIT 1"/>
    <property type="match status" value="1"/>
</dbReference>
<dbReference type="OMA" id="DNPRRQT"/>
<evidence type="ECO:0000313" key="11">
    <source>
        <dbReference type="Proteomes" id="UP000014760"/>
    </source>
</evidence>
<keyword evidence="8" id="KW-0175">Coiled coil</keyword>
<keyword evidence="11" id="KW-1185">Reference proteome</keyword>
<dbReference type="FunCoup" id="R7UL72">
    <property type="interactions" value="1259"/>
</dbReference>
<protein>
    <recommendedName>
        <fullName evidence="3">Conserved oligomeric Golgi complex subunit 1</fullName>
    </recommendedName>
</protein>
<reference evidence="11" key="1">
    <citation type="submission" date="2012-12" db="EMBL/GenBank/DDBJ databases">
        <authorList>
            <person name="Hellsten U."/>
            <person name="Grimwood J."/>
            <person name="Chapman J.A."/>
            <person name="Shapiro H."/>
            <person name="Aerts A."/>
            <person name="Otillar R.P."/>
            <person name="Terry A.Y."/>
            <person name="Boore J.L."/>
            <person name="Simakov O."/>
            <person name="Marletaz F."/>
            <person name="Cho S.-J."/>
            <person name="Edsinger-Gonzales E."/>
            <person name="Havlak P."/>
            <person name="Kuo D.-H."/>
            <person name="Larsson T."/>
            <person name="Lv J."/>
            <person name="Arendt D."/>
            <person name="Savage R."/>
            <person name="Osoegawa K."/>
            <person name="de Jong P."/>
            <person name="Lindberg D.R."/>
            <person name="Seaver E.C."/>
            <person name="Weisblat D.A."/>
            <person name="Putnam N.H."/>
            <person name="Grigoriev I.V."/>
            <person name="Rokhsar D.S."/>
        </authorList>
    </citation>
    <scope>NUCLEOTIDE SEQUENCE</scope>
    <source>
        <strain evidence="11">I ESC-2004</strain>
    </source>
</reference>
<comment type="similarity">
    <text evidence="2">Belongs to the COG1 family.</text>
</comment>
<dbReference type="Proteomes" id="UP000014760">
    <property type="component" value="Unassembled WGS sequence"/>
</dbReference>
<dbReference type="AlphaFoldDB" id="R7UL72"/>
<dbReference type="HOGENOM" id="CLU_012605_0_0_1"/>
<dbReference type="GO" id="GO:0000139">
    <property type="term" value="C:Golgi membrane"/>
    <property type="evidence" value="ECO:0007669"/>
    <property type="project" value="UniProtKB-SubCell"/>
</dbReference>
<dbReference type="GO" id="GO:0006891">
    <property type="term" value="P:intra-Golgi vesicle-mediated transport"/>
    <property type="evidence" value="ECO:0007669"/>
    <property type="project" value="InterPro"/>
</dbReference>
<evidence type="ECO:0000256" key="4">
    <source>
        <dbReference type="ARBA" id="ARBA00022448"/>
    </source>
</evidence>
<evidence type="ECO:0000313" key="9">
    <source>
        <dbReference type="EMBL" id="ELU03987.1"/>
    </source>
</evidence>
<comment type="subcellular location">
    <subcellularLocation>
        <location evidence="1">Golgi apparatus membrane</location>
        <topology evidence="1">Peripheral membrane protein</topology>
    </subcellularLocation>
</comment>
<evidence type="ECO:0000256" key="3">
    <source>
        <dbReference type="ARBA" id="ARBA00020978"/>
    </source>
</evidence>
<dbReference type="PANTHER" id="PTHR31658:SF0">
    <property type="entry name" value="CONSERVED OLIGOMERIC GOLGI COMPLEX SUBUNIT 1"/>
    <property type="match status" value="1"/>
</dbReference>
<accession>R7UL72</accession>
<dbReference type="GO" id="GO:0015031">
    <property type="term" value="P:protein transport"/>
    <property type="evidence" value="ECO:0007669"/>
    <property type="project" value="UniProtKB-KW"/>
</dbReference>
<reference evidence="10" key="3">
    <citation type="submission" date="2015-06" db="UniProtKB">
        <authorList>
            <consortium name="EnsemblMetazoa"/>
        </authorList>
    </citation>
    <scope>IDENTIFICATION</scope>
</reference>
<reference evidence="9 11" key="2">
    <citation type="journal article" date="2013" name="Nature">
        <title>Insights into bilaterian evolution from three spiralian genomes.</title>
        <authorList>
            <person name="Simakov O."/>
            <person name="Marletaz F."/>
            <person name="Cho S.J."/>
            <person name="Edsinger-Gonzales E."/>
            <person name="Havlak P."/>
            <person name="Hellsten U."/>
            <person name="Kuo D.H."/>
            <person name="Larsson T."/>
            <person name="Lv J."/>
            <person name="Arendt D."/>
            <person name="Savage R."/>
            <person name="Osoegawa K."/>
            <person name="de Jong P."/>
            <person name="Grimwood J."/>
            <person name="Chapman J.A."/>
            <person name="Shapiro H."/>
            <person name="Aerts A."/>
            <person name="Otillar R.P."/>
            <person name="Terry A.Y."/>
            <person name="Boore J.L."/>
            <person name="Grigoriev I.V."/>
            <person name="Lindberg D.R."/>
            <person name="Seaver E.C."/>
            <person name="Weisblat D.A."/>
            <person name="Putnam N.H."/>
            <person name="Rokhsar D.S."/>
        </authorList>
    </citation>
    <scope>NUCLEOTIDE SEQUENCE</scope>
    <source>
        <strain evidence="9 11">I ESC-2004</strain>
    </source>
</reference>
<dbReference type="GO" id="GO:0017119">
    <property type="term" value="C:Golgi transport complex"/>
    <property type="evidence" value="ECO:0007669"/>
    <property type="project" value="InterPro"/>
</dbReference>
<evidence type="ECO:0000256" key="5">
    <source>
        <dbReference type="ARBA" id="ARBA00022927"/>
    </source>
</evidence>
<dbReference type="EMBL" id="KB302699">
    <property type="protein sequence ID" value="ELU03987.1"/>
    <property type="molecule type" value="Genomic_DNA"/>
</dbReference>